<comment type="caution">
    <text evidence="2">The sequence shown here is derived from an EMBL/GenBank/DDBJ whole genome shotgun (WGS) entry which is preliminary data.</text>
</comment>
<keyword evidence="3" id="KW-1185">Reference proteome</keyword>
<dbReference type="EMBL" id="BMAU01021369">
    <property type="protein sequence ID" value="GFY24025.1"/>
    <property type="molecule type" value="Genomic_DNA"/>
</dbReference>
<feature type="compositionally biased region" description="Basic and acidic residues" evidence="1">
    <location>
        <begin position="28"/>
        <end position="38"/>
    </location>
</feature>
<sequence>MDAISRRYRKPKGRPSKRSRVCVHPKYKRDAEKNHMQSDSDSTMCAKNSDILLAENSLIMDTEISISDEGSHAGEKEQYLNASLSKLQMFSLQHQLLYYIAQNALPQKGIMEKIVLSTPYGTNPTKKNAAKNYVGSSNAMEVKAAENSMEKIH</sequence>
<name>A0A8X6VX51_TRICX</name>
<evidence type="ECO:0000313" key="2">
    <source>
        <dbReference type="EMBL" id="GFY24025.1"/>
    </source>
</evidence>
<proteinExistence type="predicted"/>
<dbReference type="AlphaFoldDB" id="A0A8X6VX51"/>
<evidence type="ECO:0000313" key="3">
    <source>
        <dbReference type="Proteomes" id="UP000887159"/>
    </source>
</evidence>
<accession>A0A8X6VX51</accession>
<gene>
    <name evidence="2" type="ORF">TNCV_1010781</name>
</gene>
<feature type="compositionally biased region" description="Basic residues" evidence="1">
    <location>
        <begin position="1"/>
        <end position="27"/>
    </location>
</feature>
<protein>
    <submittedName>
        <fullName evidence="2">Uncharacterized protein</fullName>
    </submittedName>
</protein>
<dbReference type="Proteomes" id="UP000887159">
    <property type="component" value="Unassembled WGS sequence"/>
</dbReference>
<reference evidence="2" key="1">
    <citation type="submission" date="2020-08" db="EMBL/GenBank/DDBJ databases">
        <title>Multicomponent nature underlies the extraordinary mechanical properties of spider dragline silk.</title>
        <authorList>
            <person name="Kono N."/>
            <person name="Nakamura H."/>
            <person name="Mori M."/>
            <person name="Yoshida Y."/>
            <person name="Ohtoshi R."/>
            <person name="Malay A.D."/>
            <person name="Moran D.A.P."/>
            <person name="Tomita M."/>
            <person name="Numata K."/>
            <person name="Arakawa K."/>
        </authorList>
    </citation>
    <scope>NUCLEOTIDE SEQUENCE</scope>
</reference>
<organism evidence="2 3">
    <name type="scientific">Trichonephila clavipes</name>
    <name type="common">Golden silk orbweaver</name>
    <name type="synonym">Nephila clavipes</name>
    <dbReference type="NCBI Taxonomy" id="2585209"/>
    <lineage>
        <taxon>Eukaryota</taxon>
        <taxon>Metazoa</taxon>
        <taxon>Ecdysozoa</taxon>
        <taxon>Arthropoda</taxon>
        <taxon>Chelicerata</taxon>
        <taxon>Arachnida</taxon>
        <taxon>Araneae</taxon>
        <taxon>Araneomorphae</taxon>
        <taxon>Entelegynae</taxon>
        <taxon>Araneoidea</taxon>
        <taxon>Nephilidae</taxon>
        <taxon>Trichonephila</taxon>
    </lineage>
</organism>
<feature type="region of interest" description="Disordered" evidence="1">
    <location>
        <begin position="1"/>
        <end position="43"/>
    </location>
</feature>
<evidence type="ECO:0000256" key="1">
    <source>
        <dbReference type="SAM" id="MobiDB-lite"/>
    </source>
</evidence>